<evidence type="ECO:0000259" key="2">
    <source>
        <dbReference type="Pfam" id="PF11887"/>
    </source>
</evidence>
<dbReference type="InterPro" id="IPR052336">
    <property type="entry name" value="MlaD_Phospholipid_Transporter"/>
</dbReference>
<feature type="domain" description="Mce/MlaD" evidence="1">
    <location>
        <begin position="40"/>
        <end position="114"/>
    </location>
</feature>
<sequence>MNIEVSRRRALLLGISALVAFALAWTGAIASCSGEFIASTRVYLVADRAGLLMGPGSDVKVRGVVIGRVSAVDFDNDRAKLTLDLNPGQAHRIPANVGAEIAPTTLFGRKFVTLVWPDQPAKTTLTAGSVIDGSKVPVEVNDVFDALLTILKTVEPQKVNATLTALGTALGGHGTRFGDLLVSTDRYLGQFNEAIPTLRRDVPLLADNLDTFAAATPDFMTTLQNLSTTGNTIVEKQASLSAFLLSFTEFGNTGKAFTDASATPLIGAVEALEPSVRVLAEQSPSFPCLLSALNQDRKLLERALGGGRPGLNILSTLLMGDAPYRYDKDLPVNGADNAPSCYGYPYTPDGPAAGHADFNTGTTVYGSIQGPEDLLGNPFASLIYGLTR</sequence>
<dbReference type="PANTHER" id="PTHR33371:SF19">
    <property type="entry name" value="MCE-FAMILY PROTEIN MCE4A"/>
    <property type="match status" value="1"/>
</dbReference>
<feature type="domain" description="Mammalian cell entry C-terminal" evidence="2">
    <location>
        <begin position="123"/>
        <end position="337"/>
    </location>
</feature>
<dbReference type="InterPro" id="IPR005693">
    <property type="entry name" value="Mce"/>
</dbReference>
<evidence type="ECO:0000313" key="3">
    <source>
        <dbReference type="EMBL" id="WUV44237.1"/>
    </source>
</evidence>
<dbReference type="PANTHER" id="PTHR33371">
    <property type="entry name" value="INTERMEMBRANE PHOSPHOLIPID TRANSPORT SYSTEM BINDING PROTEIN MLAD-RELATED"/>
    <property type="match status" value="1"/>
</dbReference>
<evidence type="ECO:0000313" key="4">
    <source>
        <dbReference type="Proteomes" id="UP001432062"/>
    </source>
</evidence>
<organism evidence="3 4">
    <name type="scientific">Nocardia vinacea</name>
    <dbReference type="NCBI Taxonomy" id="96468"/>
    <lineage>
        <taxon>Bacteria</taxon>
        <taxon>Bacillati</taxon>
        <taxon>Actinomycetota</taxon>
        <taxon>Actinomycetes</taxon>
        <taxon>Mycobacteriales</taxon>
        <taxon>Nocardiaceae</taxon>
        <taxon>Nocardia</taxon>
    </lineage>
</organism>
<proteinExistence type="predicted"/>
<dbReference type="Pfam" id="PF11887">
    <property type="entry name" value="Mce4_CUP1"/>
    <property type="match status" value="1"/>
</dbReference>
<dbReference type="InterPro" id="IPR003399">
    <property type="entry name" value="Mce/MlaD"/>
</dbReference>
<dbReference type="Pfam" id="PF02470">
    <property type="entry name" value="MlaD"/>
    <property type="match status" value="1"/>
</dbReference>
<dbReference type="PROSITE" id="PS51257">
    <property type="entry name" value="PROKAR_LIPOPROTEIN"/>
    <property type="match status" value="1"/>
</dbReference>
<dbReference type="RefSeq" id="WP_329407104.1">
    <property type="nucleotide sequence ID" value="NZ_CP109441.1"/>
</dbReference>
<keyword evidence="4" id="KW-1185">Reference proteome</keyword>
<dbReference type="InterPro" id="IPR024516">
    <property type="entry name" value="Mce_C"/>
</dbReference>
<dbReference type="Proteomes" id="UP001432062">
    <property type="component" value="Chromosome"/>
</dbReference>
<gene>
    <name evidence="3" type="ORF">OG563_34435</name>
</gene>
<evidence type="ECO:0000259" key="1">
    <source>
        <dbReference type="Pfam" id="PF02470"/>
    </source>
</evidence>
<name>A0ABZ1YLX3_9NOCA</name>
<protein>
    <submittedName>
        <fullName evidence="3">MCE family protein</fullName>
    </submittedName>
</protein>
<reference evidence="3" key="1">
    <citation type="submission" date="2022-10" db="EMBL/GenBank/DDBJ databases">
        <title>The complete genomes of actinobacterial strains from the NBC collection.</title>
        <authorList>
            <person name="Joergensen T.S."/>
            <person name="Alvarez Arevalo M."/>
            <person name="Sterndorff E.B."/>
            <person name="Faurdal D."/>
            <person name="Vuksanovic O."/>
            <person name="Mourched A.-S."/>
            <person name="Charusanti P."/>
            <person name="Shaw S."/>
            <person name="Blin K."/>
            <person name="Weber T."/>
        </authorList>
    </citation>
    <scope>NUCLEOTIDE SEQUENCE</scope>
    <source>
        <strain evidence="3">NBC_01482</strain>
    </source>
</reference>
<dbReference type="EMBL" id="CP109441">
    <property type="protein sequence ID" value="WUV44237.1"/>
    <property type="molecule type" value="Genomic_DNA"/>
</dbReference>
<dbReference type="NCBIfam" id="TIGR00996">
    <property type="entry name" value="Mtu_fam_mce"/>
    <property type="match status" value="1"/>
</dbReference>
<accession>A0ABZ1YLX3</accession>